<gene>
    <name evidence="1" type="ORF">dnm_014540</name>
</gene>
<proteinExistence type="predicted"/>
<organism evidence="1 2">
    <name type="scientific">Desulfonema magnum</name>
    <dbReference type="NCBI Taxonomy" id="45655"/>
    <lineage>
        <taxon>Bacteria</taxon>
        <taxon>Pseudomonadati</taxon>
        <taxon>Thermodesulfobacteriota</taxon>
        <taxon>Desulfobacteria</taxon>
        <taxon>Desulfobacterales</taxon>
        <taxon>Desulfococcaceae</taxon>
        <taxon>Desulfonema</taxon>
    </lineage>
</organism>
<reference evidence="1" key="1">
    <citation type="journal article" date="2021" name="Microb. Physiol.">
        <title>Proteogenomic Insights into the Physiology of Marine, Sulfate-Reducing, Filamentous Desulfonema limicola and Desulfonema magnum.</title>
        <authorList>
            <person name="Schnaars V."/>
            <person name="Wohlbrand L."/>
            <person name="Scheve S."/>
            <person name="Hinrichs C."/>
            <person name="Reinhardt R."/>
            <person name="Rabus R."/>
        </authorList>
    </citation>
    <scope>NUCLEOTIDE SEQUENCE</scope>
    <source>
        <strain evidence="1">4be13</strain>
    </source>
</reference>
<evidence type="ECO:0000313" key="2">
    <source>
        <dbReference type="Proteomes" id="UP000663722"/>
    </source>
</evidence>
<protein>
    <submittedName>
        <fullName evidence="1">FMN-binding protein</fullName>
    </submittedName>
</protein>
<evidence type="ECO:0000313" key="1">
    <source>
        <dbReference type="EMBL" id="QTA85444.1"/>
    </source>
</evidence>
<dbReference type="AlphaFoldDB" id="A0A975BGR9"/>
<dbReference type="Proteomes" id="UP000663722">
    <property type="component" value="Chromosome"/>
</dbReference>
<accession>A0A975BGR9</accession>
<dbReference type="EMBL" id="CP061800">
    <property type="protein sequence ID" value="QTA85444.1"/>
    <property type="molecule type" value="Genomic_DNA"/>
</dbReference>
<dbReference type="KEGG" id="dmm:dnm_014540"/>
<name>A0A975BGR9_9BACT</name>
<sequence>MWSGYTEKKFLTHDKPDMKKINPLVLTMSDNSYRTVGDYAGKDRGREET</sequence>
<keyword evidence="2" id="KW-1185">Reference proteome</keyword>